<feature type="compositionally biased region" description="Basic and acidic residues" evidence="1">
    <location>
        <begin position="89"/>
        <end position="108"/>
    </location>
</feature>
<dbReference type="Proteomes" id="UP001215598">
    <property type="component" value="Unassembled WGS sequence"/>
</dbReference>
<feature type="compositionally biased region" description="Acidic residues" evidence="1">
    <location>
        <begin position="42"/>
        <end position="55"/>
    </location>
</feature>
<organism evidence="2 3">
    <name type="scientific">Mycena metata</name>
    <dbReference type="NCBI Taxonomy" id="1033252"/>
    <lineage>
        <taxon>Eukaryota</taxon>
        <taxon>Fungi</taxon>
        <taxon>Dikarya</taxon>
        <taxon>Basidiomycota</taxon>
        <taxon>Agaricomycotina</taxon>
        <taxon>Agaricomycetes</taxon>
        <taxon>Agaricomycetidae</taxon>
        <taxon>Agaricales</taxon>
        <taxon>Marasmiineae</taxon>
        <taxon>Mycenaceae</taxon>
        <taxon>Mycena</taxon>
    </lineage>
</organism>
<sequence>MSQQPQGRRAPAARGNGSDHNSGHSAAHSGHSAHSGHAEYSDNADYEDEENDEDMRDIQYDAADAQDDDDEEPVRRVRRASVKQAQLIKDIEAGDARKADKAQKAERASKKRALKAAGLDDDEVMEPRPDNQFTSRTVSVAAVRFGPVQHQHFPNLEPNPGSGSAKPPNLEPDLGSRFDGVRFRFRRSSDGFEPIFFFPRFQRRETVQTKGNTLAGTAATPMLTCEPASHRLSCLHSLPSSLVPGHAAQRSRNSITVRVFSLRQPFERE</sequence>
<feature type="region of interest" description="Disordered" evidence="1">
    <location>
        <begin position="151"/>
        <end position="171"/>
    </location>
</feature>
<dbReference type="AlphaFoldDB" id="A0AAD7MUP4"/>
<evidence type="ECO:0000313" key="3">
    <source>
        <dbReference type="Proteomes" id="UP001215598"/>
    </source>
</evidence>
<comment type="caution">
    <text evidence="2">The sequence shown here is derived from an EMBL/GenBank/DDBJ whole genome shotgun (WGS) entry which is preliminary data.</text>
</comment>
<feature type="compositionally biased region" description="Low complexity" evidence="1">
    <location>
        <begin position="18"/>
        <end position="35"/>
    </location>
</feature>
<gene>
    <name evidence="2" type="ORF">B0H16DRAFT_1469053</name>
</gene>
<reference evidence="2" key="1">
    <citation type="submission" date="2023-03" db="EMBL/GenBank/DDBJ databases">
        <title>Massive genome expansion in bonnet fungi (Mycena s.s.) driven by repeated elements and novel gene families across ecological guilds.</title>
        <authorList>
            <consortium name="Lawrence Berkeley National Laboratory"/>
            <person name="Harder C.B."/>
            <person name="Miyauchi S."/>
            <person name="Viragh M."/>
            <person name="Kuo A."/>
            <person name="Thoen E."/>
            <person name="Andreopoulos B."/>
            <person name="Lu D."/>
            <person name="Skrede I."/>
            <person name="Drula E."/>
            <person name="Henrissat B."/>
            <person name="Morin E."/>
            <person name="Kohler A."/>
            <person name="Barry K."/>
            <person name="LaButti K."/>
            <person name="Morin E."/>
            <person name="Salamov A."/>
            <person name="Lipzen A."/>
            <person name="Mereny Z."/>
            <person name="Hegedus B."/>
            <person name="Baldrian P."/>
            <person name="Stursova M."/>
            <person name="Weitz H."/>
            <person name="Taylor A."/>
            <person name="Grigoriev I.V."/>
            <person name="Nagy L.G."/>
            <person name="Martin F."/>
            <person name="Kauserud H."/>
        </authorList>
    </citation>
    <scope>NUCLEOTIDE SEQUENCE</scope>
    <source>
        <strain evidence="2">CBHHK182m</strain>
    </source>
</reference>
<dbReference type="EMBL" id="JARKIB010000152">
    <property type="protein sequence ID" value="KAJ7731495.1"/>
    <property type="molecule type" value="Genomic_DNA"/>
</dbReference>
<feature type="region of interest" description="Disordered" evidence="1">
    <location>
        <begin position="1"/>
        <end position="131"/>
    </location>
</feature>
<proteinExistence type="predicted"/>
<name>A0AAD7MUP4_9AGAR</name>
<keyword evidence="3" id="KW-1185">Reference proteome</keyword>
<accession>A0AAD7MUP4</accession>
<protein>
    <submittedName>
        <fullName evidence="2">Uncharacterized protein</fullName>
    </submittedName>
</protein>
<evidence type="ECO:0000313" key="2">
    <source>
        <dbReference type="EMBL" id="KAJ7731495.1"/>
    </source>
</evidence>
<evidence type="ECO:0000256" key="1">
    <source>
        <dbReference type="SAM" id="MobiDB-lite"/>
    </source>
</evidence>